<dbReference type="SUPFAM" id="SSF52540">
    <property type="entry name" value="P-loop containing nucleoside triphosphate hydrolases"/>
    <property type="match status" value="2"/>
</dbReference>
<dbReference type="InterPro" id="IPR014059">
    <property type="entry name" value="TraI/TrwC_relax"/>
</dbReference>
<feature type="region of interest" description="Disordered" evidence="1">
    <location>
        <begin position="957"/>
        <end position="981"/>
    </location>
</feature>
<evidence type="ECO:0000313" key="3">
    <source>
        <dbReference type="EMBL" id="KAA5608152.1"/>
    </source>
</evidence>
<dbReference type="RefSeq" id="WP_150045634.1">
    <property type="nucleotide sequence ID" value="NZ_OW485603.1"/>
</dbReference>
<dbReference type="Gene3D" id="3.40.50.300">
    <property type="entry name" value="P-loop containing nucleotide triphosphate hydrolases"/>
    <property type="match status" value="2"/>
</dbReference>
<dbReference type="SUPFAM" id="SSF55464">
    <property type="entry name" value="Origin of replication-binding domain, RBD-like"/>
    <property type="match status" value="1"/>
</dbReference>
<evidence type="ECO:0000313" key="4">
    <source>
        <dbReference type="Proteomes" id="UP000325255"/>
    </source>
</evidence>
<dbReference type="NCBIfam" id="NF041492">
    <property type="entry name" value="MobF"/>
    <property type="match status" value="1"/>
</dbReference>
<name>A0A5M6IJ45_9PROT</name>
<dbReference type="InterPro" id="IPR027417">
    <property type="entry name" value="P-loop_NTPase"/>
</dbReference>
<dbReference type="Pfam" id="PF08751">
    <property type="entry name" value="TrwC"/>
    <property type="match status" value="1"/>
</dbReference>
<keyword evidence="4" id="KW-1185">Reference proteome</keyword>
<dbReference type="InterPro" id="IPR014862">
    <property type="entry name" value="TrwC"/>
</dbReference>
<reference evidence="3 4" key="1">
    <citation type="submission" date="2019-09" db="EMBL/GenBank/DDBJ databases">
        <title>Genome sequence of Rhodovastum atsumiense, a diverse member of the Acetobacteraceae family of non-sulfur purple photosynthetic bacteria.</title>
        <authorList>
            <person name="Meyer T."/>
            <person name="Kyndt J."/>
        </authorList>
    </citation>
    <scope>NUCLEOTIDE SEQUENCE [LARGE SCALE GENOMIC DNA]</scope>
    <source>
        <strain evidence="3 4">DSM 21279</strain>
    </source>
</reference>
<dbReference type="NCBIfam" id="TIGR02686">
    <property type="entry name" value="relax_trwC"/>
    <property type="match status" value="1"/>
</dbReference>
<protein>
    <submittedName>
        <fullName evidence="3">Relaxase domain-containing protein</fullName>
    </submittedName>
</protein>
<organism evidence="3 4">
    <name type="scientific">Rhodovastum atsumiense</name>
    <dbReference type="NCBI Taxonomy" id="504468"/>
    <lineage>
        <taxon>Bacteria</taxon>
        <taxon>Pseudomonadati</taxon>
        <taxon>Pseudomonadota</taxon>
        <taxon>Alphaproteobacteria</taxon>
        <taxon>Acetobacterales</taxon>
        <taxon>Acetobacteraceae</taxon>
        <taxon>Rhodovastum</taxon>
    </lineage>
</organism>
<accession>A0A5M6IJ45</accession>
<gene>
    <name evidence="3" type="ORF">F1189_30455</name>
</gene>
<proteinExistence type="predicted"/>
<feature type="compositionally biased region" description="Polar residues" evidence="1">
    <location>
        <begin position="960"/>
        <end position="971"/>
    </location>
</feature>
<comment type="caution">
    <text evidence="3">The sequence shown here is derived from an EMBL/GenBank/DDBJ whole genome shotgun (WGS) entry which is preliminary data.</text>
</comment>
<dbReference type="EMBL" id="VWPK01000102">
    <property type="protein sequence ID" value="KAA5608152.1"/>
    <property type="molecule type" value="Genomic_DNA"/>
</dbReference>
<dbReference type="AlphaFoldDB" id="A0A5M6IJ45"/>
<sequence length="981" mass="105804">MLSAAAIKSANQAASYFAKDNYYTAEAEGPSAWWGAGATAAGFSGGVDAARFEAALRGELPDSTRLGTERNGEWQHKPGWDLTWSAPKSVSLLALVGGDTRLITAHDNAVRAAMAHIEATQVHTRIRQGGDVALTQTNNLTAALFRHDVNRNQEPQLHTHAVVLNATRTEDGQWRSIESKPMLKAIKASGEFYRVHLAAEIRRLGYDIVPGKDGTFEIAGIGQETLDRFSSRSAQVEARLEDKGLTRATASTGQKMDAALRSRRAKEPVDRAVLTAAWQARLGEDLRALASLVRTATRHEQSYTRFAWSQQRAAREAVETATSALSEREQAFSHDRLMQAASRFALGRATPDAVERAVAHLVTAGALVPRDVTEPSPQIRADTVRPGYTTPAAIRTELKLFDLLDHAKGAARPFLSANAAQAAVRAAEERSAAMGHSWNEAQRAAATGILRSRDRVVVLQGAAGTAKTSTVLATVAAAASAAGHTVRALAPSASAAQTLGKALHLEGQTVHRFLSDLARDGSSPGLLDRLAGGHEVWIVDEMSLLGTGKTVELLQAAKEQRARVILTGDRLQLGSVEAGQAFTQAQERGLETFRLDEIVRQQTADGRAAVKAIIARDAATAFQALERDGGRIVEEATANDRIMMMARHYAGLSPAERANTLLIDPSREGSEAIKGTVRTLLRMQGELAGPAAQGTRLLDAGLANAEKRSAVSYTVGQVIRTAKGLDTEDGRLDPGEYAVISAIDTRQDRLALRTGDGRALTLATRGIGPRHLDVFQPAQGDLQVGDRIRWNRNDTRLGLARGDFGTITAIDGNQATIGFEKGHELRLDVTEPRHQHYDYAYAVTAYSAQGMTKDWVLHAESWRVNLINWRSMYVGISRGTTSGTIITDDRALLEEAIGVRAGEKSLAIDPDLITRVRDATQEAVSNATRSQIVVEVERPHADEALHQRAARALMARIKGHQSTASPETSKSNGHELNINSE</sequence>
<evidence type="ECO:0000256" key="1">
    <source>
        <dbReference type="SAM" id="MobiDB-lite"/>
    </source>
</evidence>
<evidence type="ECO:0000259" key="2">
    <source>
        <dbReference type="Pfam" id="PF08751"/>
    </source>
</evidence>
<feature type="domain" description="TrwC relaxase" evidence="2">
    <location>
        <begin position="10"/>
        <end position="282"/>
    </location>
</feature>
<dbReference type="Proteomes" id="UP000325255">
    <property type="component" value="Unassembled WGS sequence"/>
</dbReference>
<dbReference type="Gene3D" id="2.30.30.940">
    <property type="match status" value="1"/>
</dbReference>
<dbReference type="OrthoDB" id="1826980at2"/>
<dbReference type="Pfam" id="PF13604">
    <property type="entry name" value="AAA_30"/>
    <property type="match status" value="1"/>
</dbReference>